<proteinExistence type="predicted"/>
<dbReference type="InterPro" id="IPR004105">
    <property type="entry name" value="CheA-like_dim"/>
</dbReference>
<keyword evidence="18" id="KW-1185">Reference proteome</keyword>
<feature type="domain" description="Histidine kinase" evidence="13">
    <location>
        <begin position="430"/>
        <end position="674"/>
    </location>
</feature>
<dbReference type="PANTHER" id="PTHR43395:SF8">
    <property type="entry name" value="HISTIDINE KINASE"/>
    <property type="match status" value="1"/>
</dbReference>
<dbReference type="InterPro" id="IPR003594">
    <property type="entry name" value="HATPase_dom"/>
</dbReference>
<dbReference type="GO" id="GO:0000155">
    <property type="term" value="F:phosphorelay sensor kinase activity"/>
    <property type="evidence" value="ECO:0007669"/>
    <property type="project" value="InterPro"/>
</dbReference>
<feature type="region of interest" description="Disordered" evidence="12">
    <location>
        <begin position="322"/>
        <end position="352"/>
    </location>
</feature>
<feature type="modified residue" description="4-aspartylphosphate" evidence="10">
    <location>
        <position position="879"/>
    </location>
</feature>
<dbReference type="Pfam" id="PF01584">
    <property type="entry name" value="CheW"/>
    <property type="match status" value="1"/>
</dbReference>
<evidence type="ECO:0000256" key="1">
    <source>
        <dbReference type="ARBA" id="ARBA00000085"/>
    </source>
</evidence>
<accession>A0A2S5SVP6</accession>
<dbReference type="InterPro" id="IPR001789">
    <property type="entry name" value="Sig_transdc_resp-reg_receiver"/>
</dbReference>
<feature type="domain" description="HPt" evidence="16">
    <location>
        <begin position="172"/>
        <end position="276"/>
    </location>
</feature>
<dbReference type="Gene3D" id="2.30.30.40">
    <property type="entry name" value="SH3 Domains"/>
    <property type="match status" value="1"/>
</dbReference>
<evidence type="ECO:0000259" key="13">
    <source>
        <dbReference type="PROSITE" id="PS50109"/>
    </source>
</evidence>
<dbReference type="Gene3D" id="3.30.565.10">
    <property type="entry name" value="Histidine kinase-like ATPase, C-terminal domain"/>
    <property type="match status" value="1"/>
</dbReference>
<evidence type="ECO:0000259" key="15">
    <source>
        <dbReference type="PROSITE" id="PS50851"/>
    </source>
</evidence>
<keyword evidence="11" id="KW-0175">Coiled coil</keyword>
<dbReference type="SUPFAM" id="SSF47226">
    <property type="entry name" value="Histidine-containing phosphotransfer domain, HPT domain"/>
    <property type="match status" value="2"/>
</dbReference>
<protein>
    <recommendedName>
        <fullName evidence="3">Chemotaxis protein CheA</fullName>
        <ecNumber evidence="2">2.7.13.3</ecNumber>
    </recommendedName>
</protein>
<dbReference type="SUPFAM" id="SSF52172">
    <property type="entry name" value="CheY-like"/>
    <property type="match status" value="1"/>
</dbReference>
<evidence type="ECO:0000256" key="4">
    <source>
        <dbReference type="ARBA" id="ARBA00022553"/>
    </source>
</evidence>
<dbReference type="PROSITE" id="PS50110">
    <property type="entry name" value="RESPONSE_REGULATORY"/>
    <property type="match status" value="1"/>
</dbReference>
<evidence type="ECO:0000256" key="3">
    <source>
        <dbReference type="ARBA" id="ARBA00021495"/>
    </source>
</evidence>
<dbReference type="EC" id="2.7.13.3" evidence="2"/>
<dbReference type="InterPro" id="IPR011006">
    <property type="entry name" value="CheY-like_superfamily"/>
</dbReference>
<comment type="function">
    <text evidence="8">Involved in the transmission of sensory signals from the chemoreceptors to the flagellar motors. CheA is autophosphorylated; it can transfer its phosphate group to either CheB or CheY.</text>
</comment>
<evidence type="ECO:0000256" key="6">
    <source>
        <dbReference type="ARBA" id="ARBA00022777"/>
    </source>
</evidence>
<feature type="domain" description="Response regulatory" evidence="14">
    <location>
        <begin position="830"/>
        <end position="946"/>
    </location>
</feature>
<comment type="catalytic activity">
    <reaction evidence="1">
        <text>ATP + protein L-histidine = ADP + protein N-phospho-L-histidine.</text>
        <dbReference type="EC" id="2.7.13.3"/>
    </reaction>
</comment>
<reference evidence="17 18" key="1">
    <citation type="submission" date="2018-02" db="EMBL/GenBank/DDBJ databases">
        <title>Reclassifiation of [Polyangium] brachysporum DSM 7029 as Guopingzhaonella breviflexa gen. nov., sp. nov., a member of the family Comamonadaceae.</title>
        <authorList>
            <person name="Tang B."/>
        </authorList>
    </citation>
    <scope>NUCLEOTIDE SEQUENCE [LARGE SCALE GENOMIC DNA]</scope>
    <source>
        <strain evidence="17 18">BCRC 80649</strain>
    </source>
</reference>
<dbReference type="Pfam" id="PF01627">
    <property type="entry name" value="Hpt"/>
    <property type="match status" value="1"/>
</dbReference>
<evidence type="ECO:0000313" key="17">
    <source>
        <dbReference type="EMBL" id="PPE66794.1"/>
    </source>
</evidence>
<dbReference type="PANTHER" id="PTHR43395">
    <property type="entry name" value="SENSOR HISTIDINE KINASE CHEA"/>
    <property type="match status" value="1"/>
</dbReference>
<dbReference type="SMART" id="SM00448">
    <property type="entry name" value="REC"/>
    <property type="match status" value="1"/>
</dbReference>
<dbReference type="Pfam" id="PF00072">
    <property type="entry name" value="Response_reg"/>
    <property type="match status" value="1"/>
</dbReference>
<dbReference type="CDD" id="cd00088">
    <property type="entry name" value="HPT"/>
    <property type="match status" value="1"/>
</dbReference>
<dbReference type="PROSITE" id="PS50851">
    <property type="entry name" value="CHEW"/>
    <property type="match status" value="1"/>
</dbReference>
<dbReference type="SMART" id="SM01231">
    <property type="entry name" value="H-kinase_dim"/>
    <property type="match status" value="1"/>
</dbReference>
<evidence type="ECO:0000313" key="18">
    <source>
        <dbReference type="Proteomes" id="UP000238605"/>
    </source>
</evidence>
<dbReference type="AlphaFoldDB" id="A0A2S5SVP6"/>
<dbReference type="Pfam" id="PF02518">
    <property type="entry name" value="HATPase_c"/>
    <property type="match status" value="1"/>
</dbReference>
<feature type="coiled-coil region" evidence="11">
    <location>
        <begin position="382"/>
        <end position="409"/>
    </location>
</feature>
<evidence type="ECO:0000256" key="11">
    <source>
        <dbReference type="SAM" id="Coils"/>
    </source>
</evidence>
<evidence type="ECO:0000256" key="5">
    <source>
        <dbReference type="ARBA" id="ARBA00022679"/>
    </source>
</evidence>
<evidence type="ECO:0000256" key="9">
    <source>
        <dbReference type="PROSITE-ProRule" id="PRU00110"/>
    </source>
</evidence>
<dbReference type="InterPro" id="IPR036890">
    <property type="entry name" value="HATPase_C_sf"/>
</dbReference>
<evidence type="ECO:0000256" key="12">
    <source>
        <dbReference type="SAM" id="MobiDB-lite"/>
    </source>
</evidence>
<dbReference type="Gene3D" id="3.40.50.2300">
    <property type="match status" value="1"/>
</dbReference>
<feature type="modified residue" description="Phosphohistidine" evidence="9">
    <location>
        <position position="219"/>
    </location>
</feature>
<dbReference type="PROSITE" id="PS50894">
    <property type="entry name" value="HPT"/>
    <property type="match status" value="1"/>
</dbReference>
<evidence type="ECO:0000259" key="14">
    <source>
        <dbReference type="PROSITE" id="PS50110"/>
    </source>
</evidence>
<keyword evidence="6" id="KW-0418">Kinase</keyword>
<keyword evidence="7" id="KW-0902">Two-component regulatory system</keyword>
<dbReference type="InterPro" id="IPR036061">
    <property type="entry name" value="CheW-like_dom_sf"/>
</dbReference>
<dbReference type="GO" id="GO:0006935">
    <property type="term" value="P:chemotaxis"/>
    <property type="evidence" value="ECO:0007669"/>
    <property type="project" value="UniProtKB-KW"/>
</dbReference>
<sequence length="950" mass="103613">MNADALLQVLRDEFVLAAPEVDAALMQWLSNPDDPGPAAEAATLFDRLAQASRVVGLEGAAIVLDLLRDGISVFATLEPTARQDALGWLAQWQPPLQAYFDAPSHEAATDALIGFLASGPVAPAPDQLALLRELLREPPAVPEHLLEDSTTRAAAIDVPATDPGDDVSLDVPEDVDAALYDVFLDDAPAQVAALAEAVHALAAGRIDISTLHEARRVAHTFKGSGNIIGIRGIGRLAHRIEDVLDHAVEREGRIPAALARDLEQAVACLDQMIYALRGEEDPPRDAAGWLARLGEWVRAIREGRAETLAVDTLPAALAAEPAPRALPEARPEARAATPSQAPEGSAEEPARATLRIAVDRLDRLVRRAGQALVHQGRAEEMVRQVEDRLGQIELANRALQDRLRDLELAVDRQGHDLQSRAQAEGGLFDSLELDRYNELQSLVRFTAEMIADEAEHAKAARAQVQTAVQALRKQGHELVEQHRELIGARLVPARQVISRLKRNVAQTARATHKEVDLHIEGEQMLLDTDVLDRLTEPLLHLLRNAVDHGIEPPEERQRAGKPPQGTVRLSFERDSRTVTVVCADDGRGLDLPTIHARAIELELLQRDDPITEAELARLILLPGFSTRTEVTEISGRGVGLDVVADRLRAMKGRIDIDSRAGQGSRFTLTVPATTGLQHALMVDVAGHTYALPSEGVVLALAAGQGQLAMTPQGLVFRYAGQSYRYQKLGPWLGLPAGESGGEARPVVLARVGSGEIALEVDRILDSRELILQDIGRYLRRVRGVAGGAFRADGKLLFLLDLEALEQAYASPVRLAAAERLRRRMQVERKHVLVVDDAISVRKTLAQLLGDAGYDVTTARDGFDALDALIRRQADVVLTDLEMPNLNGLELTRRLRESRLWKTLPVVMLTSRATHKHLRSAEEAGVDVFLTKPYEDGELLAEVRRLAFGED</sequence>
<keyword evidence="5" id="KW-0808">Transferase</keyword>
<dbReference type="OrthoDB" id="9803176at2"/>
<keyword evidence="4 10" id="KW-0597">Phosphoprotein</keyword>
<dbReference type="GO" id="GO:0005737">
    <property type="term" value="C:cytoplasm"/>
    <property type="evidence" value="ECO:0007669"/>
    <property type="project" value="InterPro"/>
</dbReference>
<evidence type="ECO:0000259" key="16">
    <source>
        <dbReference type="PROSITE" id="PS50894"/>
    </source>
</evidence>
<gene>
    <name evidence="17" type="ORF">C1704_07370</name>
</gene>
<dbReference type="InterPro" id="IPR036641">
    <property type="entry name" value="HPT_dom_sf"/>
</dbReference>
<evidence type="ECO:0000256" key="2">
    <source>
        <dbReference type="ARBA" id="ARBA00012438"/>
    </source>
</evidence>
<dbReference type="PROSITE" id="PS50109">
    <property type="entry name" value="HIS_KIN"/>
    <property type="match status" value="1"/>
</dbReference>
<dbReference type="SUPFAM" id="SSF50341">
    <property type="entry name" value="CheW-like"/>
    <property type="match status" value="1"/>
</dbReference>
<dbReference type="EMBL" id="PSNX01000005">
    <property type="protein sequence ID" value="PPE66794.1"/>
    <property type="molecule type" value="Genomic_DNA"/>
</dbReference>
<dbReference type="Gene3D" id="1.20.120.160">
    <property type="entry name" value="HPT domain"/>
    <property type="match status" value="1"/>
</dbReference>
<dbReference type="SMART" id="SM00260">
    <property type="entry name" value="CheW"/>
    <property type="match status" value="1"/>
</dbReference>
<dbReference type="SMART" id="SM00387">
    <property type="entry name" value="HATPase_c"/>
    <property type="match status" value="1"/>
</dbReference>
<dbReference type="PRINTS" id="PR00344">
    <property type="entry name" value="BCTRLSENSOR"/>
</dbReference>
<dbReference type="InterPro" id="IPR008207">
    <property type="entry name" value="Sig_transdc_His_kin_Hpt_dom"/>
</dbReference>
<evidence type="ECO:0000256" key="8">
    <source>
        <dbReference type="ARBA" id="ARBA00035100"/>
    </source>
</evidence>
<comment type="caution">
    <text evidence="17">The sequence shown here is derived from an EMBL/GenBank/DDBJ whole genome shotgun (WGS) entry which is preliminary data.</text>
</comment>
<evidence type="ECO:0000256" key="10">
    <source>
        <dbReference type="PROSITE-ProRule" id="PRU00169"/>
    </source>
</evidence>
<dbReference type="InterPro" id="IPR002545">
    <property type="entry name" value="CheW-lke_dom"/>
</dbReference>
<dbReference type="InterPro" id="IPR005467">
    <property type="entry name" value="His_kinase_dom"/>
</dbReference>
<evidence type="ECO:0000256" key="7">
    <source>
        <dbReference type="ARBA" id="ARBA00023012"/>
    </source>
</evidence>
<dbReference type="SUPFAM" id="SSF55874">
    <property type="entry name" value="ATPase domain of HSP90 chaperone/DNA topoisomerase II/histidine kinase"/>
    <property type="match status" value="1"/>
</dbReference>
<dbReference type="SMART" id="SM00073">
    <property type="entry name" value="HPT"/>
    <property type="match status" value="1"/>
</dbReference>
<name>A0A2S5SVP6_9BURK</name>
<dbReference type="InterPro" id="IPR051315">
    <property type="entry name" value="Bact_Chemotaxis_CheA"/>
</dbReference>
<dbReference type="RefSeq" id="WP_104302092.1">
    <property type="nucleotide sequence ID" value="NZ_PSNX01000005.1"/>
</dbReference>
<dbReference type="FunFam" id="3.30.565.10:FF:000016">
    <property type="entry name" value="Chemotaxis protein CheA, putative"/>
    <property type="match status" value="1"/>
</dbReference>
<feature type="domain" description="CheW-like" evidence="15">
    <location>
        <begin position="676"/>
        <end position="810"/>
    </location>
</feature>
<dbReference type="Proteomes" id="UP000238605">
    <property type="component" value="Unassembled WGS sequence"/>
</dbReference>
<dbReference type="InterPro" id="IPR004358">
    <property type="entry name" value="Sig_transdc_His_kin-like_C"/>
</dbReference>
<organism evidence="17 18">
    <name type="scientific">Caldimonas caldifontis</name>
    <dbReference type="NCBI Taxonomy" id="1452508"/>
    <lineage>
        <taxon>Bacteria</taxon>
        <taxon>Pseudomonadati</taxon>
        <taxon>Pseudomonadota</taxon>
        <taxon>Betaproteobacteria</taxon>
        <taxon>Burkholderiales</taxon>
        <taxon>Sphaerotilaceae</taxon>
        <taxon>Caldimonas</taxon>
    </lineage>
</organism>